<feature type="transmembrane region" description="Helical" evidence="4">
    <location>
        <begin position="473"/>
        <end position="493"/>
    </location>
</feature>
<sequence>MLLSVLFFLLFGSTTISSARILGIVPTPSYSHQIVFRPLWKELSLRGHQVTSITTDPMKDKSLTNLTEIDLHFSYKTWNEKINMVKMAKLNVIGFLNYVVEVGGYFSNEQLQDPEVQRSLNNDSENYDLVLMESFFPTMAMFAKKFKCPLIQILSLDGSSYMYHSIGNPAHPVLNPDFLLNFNEKLTFFERSISTFTLLFLDYYHYPNIVRTHQLLVNKYFGNKYPSLVKTLKRASMMFVNSDIIFHRVRPVLPNVIQFGGGVHFATPKPLAKDLKELLDKSTNGFIYFSLGNNVKGELLAEHTRRVFLETFAELPYTVLWKFEQDVLPEKPVNIIMSKWFPQQDVFRHPNIKLVITQGGLQSIEEAIYNHIPIIGMPFIADQQANIQNIVDRGLGLSVDFNTIDKKTFKKIILEVINNPTYRNKVKELEELLKDQPMTGIKRAAWWAKYVIRHKGATHLKSAVLDLPDYQSYLLDVISFCVLVVLAVGYVLVKLGKLIY</sequence>
<evidence type="ECO:0000256" key="5">
    <source>
        <dbReference type="SAM" id="SignalP"/>
    </source>
</evidence>
<comment type="similarity">
    <text evidence="1">Belongs to the UDP-glycosyltransferase family.</text>
</comment>
<keyword evidence="4" id="KW-1133">Transmembrane helix</keyword>
<dbReference type="AlphaFoldDB" id="A0A8K0G5F0"/>
<dbReference type="InterPro" id="IPR050271">
    <property type="entry name" value="UDP-glycosyltransferase"/>
</dbReference>
<dbReference type="EMBL" id="VTPC01087286">
    <property type="protein sequence ID" value="KAF2886561.1"/>
    <property type="molecule type" value="Genomic_DNA"/>
</dbReference>
<dbReference type="Pfam" id="PF00201">
    <property type="entry name" value="UDPGT"/>
    <property type="match status" value="1"/>
</dbReference>
<evidence type="ECO:0000256" key="3">
    <source>
        <dbReference type="ARBA" id="ARBA00022679"/>
    </source>
</evidence>
<name>A0A8K0G5F0_IGNLU</name>
<dbReference type="FunFam" id="3.40.50.2000:FF:000050">
    <property type="entry name" value="UDP-glucuronosyltransferase"/>
    <property type="match status" value="1"/>
</dbReference>
<evidence type="ECO:0000256" key="4">
    <source>
        <dbReference type="SAM" id="Phobius"/>
    </source>
</evidence>
<dbReference type="OrthoDB" id="5835829at2759"/>
<keyword evidence="7" id="KW-1185">Reference proteome</keyword>
<accession>A0A8K0G5F0</accession>
<protein>
    <recommendedName>
        <fullName evidence="8">UDP-glucuronosyltransferase</fullName>
    </recommendedName>
</protein>
<dbReference type="GO" id="GO:0008194">
    <property type="term" value="F:UDP-glycosyltransferase activity"/>
    <property type="evidence" value="ECO:0007669"/>
    <property type="project" value="InterPro"/>
</dbReference>
<evidence type="ECO:0000256" key="1">
    <source>
        <dbReference type="ARBA" id="ARBA00009995"/>
    </source>
</evidence>
<keyword evidence="5" id="KW-0732">Signal</keyword>
<organism evidence="6 7">
    <name type="scientific">Ignelater luminosus</name>
    <name type="common">Cucubano</name>
    <name type="synonym">Pyrophorus luminosus</name>
    <dbReference type="NCBI Taxonomy" id="2038154"/>
    <lineage>
        <taxon>Eukaryota</taxon>
        <taxon>Metazoa</taxon>
        <taxon>Ecdysozoa</taxon>
        <taxon>Arthropoda</taxon>
        <taxon>Hexapoda</taxon>
        <taxon>Insecta</taxon>
        <taxon>Pterygota</taxon>
        <taxon>Neoptera</taxon>
        <taxon>Endopterygota</taxon>
        <taxon>Coleoptera</taxon>
        <taxon>Polyphaga</taxon>
        <taxon>Elateriformia</taxon>
        <taxon>Elateroidea</taxon>
        <taxon>Elateridae</taxon>
        <taxon>Agrypninae</taxon>
        <taxon>Pyrophorini</taxon>
        <taxon>Ignelater</taxon>
    </lineage>
</organism>
<dbReference type="CDD" id="cd03784">
    <property type="entry name" value="GT1_Gtf-like"/>
    <property type="match status" value="1"/>
</dbReference>
<dbReference type="PANTHER" id="PTHR48043:SF159">
    <property type="entry name" value="EG:EG0003.4 PROTEIN-RELATED"/>
    <property type="match status" value="1"/>
</dbReference>
<keyword evidence="2" id="KW-0328">Glycosyltransferase</keyword>
<dbReference type="Gene3D" id="3.40.50.2000">
    <property type="entry name" value="Glycogen Phosphorylase B"/>
    <property type="match status" value="2"/>
</dbReference>
<dbReference type="Proteomes" id="UP000801492">
    <property type="component" value="Unassembled WGS sequence"/>
</dbReference>
<dbReference type="PANTHER" id="PTHR48043">
    <property type="entry name" value="EG:EG0003.4 PROTEIN-RELATED"/>
    <property type="match status" value="1"/>
</dbReference>
<keyword evidence="4" id="KW-0812">Transmembrane</keyword>
<evidence type="ECO:0008006" key="8">
    <source>
        <dbReference type="Google" id="ProtNLM"/>
    </source>
</evidence>
<reference evidence="6" key="1">
    <citation type="submission" date="2019-08" db="EMBL/GenBank/DDBJ databases">
        <title>The genome of the North American firefly Photinus pyralis.</title>
        <authorList>
            <consortium name="Photinus pyralis genome working group"/>
            <person name="Fallon T.R."/>
            <person name="Sander Lower S.E."/>
            <person name="Weng J.-K."/>
        </authorList>
    </citation>
    <scope>NUCLEOTIDE SEQUENCE</scope>
    <source>
        <strain evidence="6">TRF0915ILg1</strain>
        <tissue evidence="6">Whole body</tissue>
    </source>
</reference>
<evidence type="ECO:0000313" key="6">
    <source>
        <dbReference type="EMBL" id="KAF2886561.1"/>
    </source>
</evidence>
<proteinExistence type="inferred from homology"/>
<dbReference type="InterPro" id="IPR002213">
    <property type="entry name" value="UDP_glucos_trans"/>
</dbReference>
<gene>
    <name evidence="6" type="ORF">ILUMI_19611</name>
</gene>
<evidence type="ECO:0000313" key="7">
    <source>
        <dbReference type="Proteomes" id="UP000801492"/>
    </source>
</evidence>
<comment type="caution">
    <text evidence="6">The sequence shown here is derived from an EMBL/GenBank/DDBJ whole genome shotgun (WGS) entry which is preliminary data.</text>
</comment>
<keyword evidence="4" id="KW-0472">Membrane</keyword>
<feature type="signal peptide" evidence="5">
    <location>
        <begin position="1"/>
        <end position="18"/>
    </location>
</feature>
<feature type="chain" id="PRO_5035475306" description="UDP-glucuronosyltransferase" evidence="5">
    <location>
        <begin position="19"/>
        <end position="500"/>
    </location>
</feature>
<evidence type="ECO:0000256" key="2">
    <source>
        <dbReference type="ARBA" id="ARBA00022676"/>
    </source>
</evidence>
<dbReference type="SUPFAM" id="SSF53756">
    <property type="entry name" value="UDP-Glycosyltransferase/glycogen phosphorylase"/>
    <property type="match status" value="1"/>
</dbReference>
<keyword evidence="3" id="KW-0808">Transferase</keyword>